<comment type="similarity">
    <text evidence="2 8">Belongs to the anoctamin family.</text>
</comment>
<keyword evidence="4 8" id="KW-0812">Transmembrane</keyword>
<dbReference type="InterPro" id="IPR049452">
    <property type="entry name" value="Anoctamin_TM"/>
</dbReference>
<evidence type="ECO:0000256" key="3">
    <source>
        <dbReference type="ARBA" id="ARBA00022475"/>
    </source>
</evidence>
<evidence type="ECO:0000256" key="7">
    <source>
        <dbReference type="ARBA" id="ARBA00023180"/>
    </source>
</evidence>
<dbReference type="GO" id="GO:0046983">
    <property type="term" value="F:protein dimerization activity"/>
    <property type="evidence" value="ECO:0007669"/>
    <property type="project" value="InterPro"/>
</dbReference>
<dbReference type="InterPro" id="IPR032394">
    <property type="entry name" value="Anoct_dimer"/>
</dbReference>
<dbReference type="STRING" id="6185.A0A094ZX73"/>
<organism evidence="10">
    <name type="scientific">Schistosoma haematobium</name>
    <name type="common">Blood fluke</name>
    <dbReference type="NCBI Taxonomy" id="6185"/>
    <lineage>
        <taxon>Eukaryota</taxon>
        <taxon>Metazoa</taxon>
        <taxon>Spiralia</taxon>
        <taxon>Lophotrochozoa</taxon>
        <taxon>Platyhelminthes</taxon>
        <taxon>Trematoda</taxon>
        <taxon>Digenea</taxon>
        <taxon>Strigeidida</taxon>
        <taxon>Schistosomatoidea</taxon>
        <taxon>Schistosomatidae</taxon>
        <taxon>Schistosoma</taxon>
    </lineage>
</organism>
<feature type="transmembrane region" description="Helical" evidence="8">
    <location>
        <begin position="744"/>
        <end position="765"/>
    </location>
</feature>
<dbReference type="GO" id="GO:0005254">
    <property type="term" value="F:chloride channel activity"/>
    <property type="evidence" value="ECO:0007669"/>
    <property type="project" value="TreeGrafter"/>
</dbReference>
<evidence type="ECO:0000256" key="4">
    <source>
        <dbReference type="ARBA" id="ARBA00022692"/>
    </source>
</evidence>
<gene>
    <name evidence="10" type="ORF">MS3_07952</name>
</gene>
<dbReference type="Pfam" id="PF04547">
    <property type="entry name" value="Anoctamin"/>
    <property type="match status" value="2"/>
</dbReference>
<dbReference type="AlphaFoldDB" id="A0A094ZX73"/>
<feature type="transmembrane region" description="Helical" evidence="8">
    <location>
        <begin position="169"/>
        <end position="196"/>
    </location>
</feature>
<evidence type="ECO:0000256" key="5">
    <source>
        <dbReference type="ARBA" id="ARBA00022989"/>
    </source>
</evidence>
<reference evidence="10" key="1">
    <citation type="journal article" date="2012" name="Nat. Genet.">
        <title>Whole-genome sequence of Schistosoma haematobium.</title>
        <authorList>
            <person name="Young N.D."/>
            <person name="Jex A.R."/>
            <person name="Li B."/>
            <person name="Liu S."/>
            <person name="Yang L."/>
            <person name="Xiong Z."/>
            <person name="Li Y."/>
            <person name="Cantacessi C."/>
            <person name="Hall R.S."/>
            <person name="Xu X."/>
            <person name="Chen F."/>
            <person name="Wu X."/>
            <person name="Zerlotini A."/>
            <person name="Oliveira G."/>
            <person name="Hofmann A."/>
            <person name="Zhang G."/>
            <person name="Fang X."/>
            <person name="Kang Y."/>
            <person name="Campbell B.E."/>
            <person name="Loukas A."/>
            <person name="Ranganathan S."/>
            <person name="Rollinson D."/>
            <person name="Rinaldi G."/>
            <person name="Brindley P.J."/>
            <person name="Yang H."/>
            <person name="Wang J."/>
            <person name="Wang J."/>
            <person name="Gasser R.B."/>
        </authorList>
    </citation>
    <scope>NUCLEOTIDE SEQUENCE [LARGE SCALE GENOMIC DNA]</scope>
</reference>
<feature type="compositionally biased region" description="Low complexity" evidence="9">
    <location>
        <begin position="440"/>
        <end position="449"/>
    </location>
</feature>
<feature type="transmembrane region" description="Helical" evidence="8">
    <location>
        <begin position="664"/>
        <end position="686"/>
    </location>
</feature>
<dbReference type="EMBL" id="KL251220">
    <property type="protein sequence ID" value="KGB39515.1"/>
    <property type="molecule type" value="Genomic_DNA"/>
</dbReference>
<dbReference type="InterPro" id="IPR007632">
    <property type="entry name" value="Anoctamin"/>
</dbReference>
<comment type="subcellular location">
    <subcellularLocation>
        <location evidence="1">Cell membrane</location>
        <topology evidence="1">Multi-pass membrane protein</topology>
    </subcellularLocation>
    <subcellularLocation>
        <location evidence="8">Membrane</location>
        <topology evidence="8">Multi-pass membrane protein</topology>
    </subcellularLocation>
</comment>
<keyword evidence="6 8" id="KW-0472">Membrane</keyword>
<feature type="region of interest" description="Disordered" evidence="9">
    <location>
        <begin position="427"/>
        <end position="449"/>
    </location>
</feature>
<evidence type="ECO:0000256" key="2">
    <source>
        <dbReference type="ARBA" id="ARBA00009671"/>
    </source>
</evidence>
<feature type="transmembrane region" description="Helical" evidence="8">
    <location>
        <begin position="615"/>
        <end position="638"/>
    </location>
</feature>
<keyword evidence="7" id="KW-0325">Glycoprotein</keyword>
<sequence length="809" mass="93372">MCHHAECLNLRAPLEVQNTKMKNWSEILLKTIGIPSIMAQNVPNPPPEYYTCPFKKSKLEKFIGHDNQESYFTPTQRHQVAYDILATQAYGSREKAQVGIDRLIQEEVYNAAYAIHEGPYEVDEEDLKNPEKMNPRQILYWYWARWGCWYRYQPLDHIRYYFGEKIGFYFAWLGLYTAWLLPAALVGIFVFIYGLVTINDYVPVKEACERDTVMCPTCDITHGCRYWNLRELCFYLKMSYLFDHPGSVFYAIFMVIWGVTYLEYWKRKNAKLAHRWDVLDYEIEEERPRPQYSAHCTQYAKNPITDVLEPYFPPRARVARIIAGLICVMVMVMLVLVFIVAVIIYRFLIKIPLFQNKLLRSNAEIYATLSAAIVNLILIMCLGKVYETLAYKMTQWAAITLKRVLMRRSCDIVFLVIDLRPHTHASPAHANNLPQKHETPTPTSTTTKTSLTRTCTLNGHQGFASRHLHGLVVGSVDVHVLVNDVFVVVDVGVGVSCFCGRLFACAGEACVMVGYPGHYTSFFGLRNEACDNGGCLIELAQQLLVIMVGKQIISNCQEILLPKLRAWFHKYRKGLNKRNVASTSDLSSAHIFIEDYKLIPYEGLFDEYLEMVLQFGFITIFVAAFPLAPFFALLNNWIEIRLDAKKLVCETRRPLAERAQNIGVWFRILEFLVRLAVISNAFIIAFRSSFLPELMYKHEVRSDLVGFTNFTLAWAPPNTTSQPCRYKAFRDNNGEYSMFFWRLLALRLAFVIVFEHVAFVLANALDFFIPDVPSSLKERIQRERFLAKQALLDISLESRQPETKKDVSD</sequence>
<evidence type="ECO:0000313" key="10">
    <source>
        <dbReference type="EMBL" id="KGB39515.1"/>
    </source>
</evidence>
<feature type="transmembrane region" description="Helical" evidence="8">
    <location>
        <begin position="247"/>
        <end position="265"/>
    </location>
</feature>
<keyword evidence="5 8" id="KW-1133">Transmembrane helix</keyword>
<dbReference type="Pfam" id="PF16178">
    <property type="entry name" value="Anoct_dimer"/>
    <property type="match status" value="1"/>
</dbReference>
<feature type="transmembrane region" description="Helical" evidence="8">
    <location>
        <begin position="321"/>
        <end position="345"/>
    </location>
</feature>
<evidence type="ECO:0000256" key="1">
    <source>
        <dbReference type="ARBA" id="ARBA00004651"/>
    </source>
</evidence>
<proteinExistence type="inferred from homology"/>
<accession>A0A094ZX73</accession>
<evidence type="ECO:0000256" key="6">
    <source>
        <dbReference type="ARBA" id="ARBA00023136"/>
    </source>
</evidence>
<name>A0A094ZX73_SCHHA</name>
<comment type="caution">
    <text evidence="8">Lacks conserved residue(s) required for the propagation of feature annotation.</text>
</comment>
<keyword evidence="3" id="KW-1003">Cell membrane</keyword>
<protein>
    <recommendedName>
        <fullName evidence="8">Anoctamin</fullName>
    </recommendedName>
</protein>
<evidence type="ECO:0000256" key="8">
    <source>
        <dbReference type="RuleBase" id="RU280814"/>
    </source>
</evidence>
<dbReference type="GO" id="GO:0005886">
    <property type="term" value="C:plasma membrane"/>
    <property type="evidence" value="ECO:0007669"/>
    <property type="project" value="UniProtKB-SubCell"/>
</dbReference>
<dbReference type="PANTHER" id="PTHR12308:SF87">
    <property type="entry name" value="ANOCTAMIN"/>
    <property type="match status" value="1"/>
</dbReference>
<dbReference type="PANTHER" id="PTHR12308">
    <property type="entry name" value="ANOCTAMIN"/>
    <property type="match status" value="1"/>
</dbReference>
<evidence type="ECO:0000256" key="9">
    <source>
        <dbReference type="SAM" id="MobiDB-lite"/>
    </source>
</evidence>
<feature type="transmembrane region" description="Helical" evidence="8">
    <location>
        <begin position="365"/>
        <end position="386"/>
    </location>
</feature>